<name>A0ACD3AJ47_9AGAR</name>
<sequence>MKSPISLLCHDLLDRILWLSTDRAKCALTLTHVCHFWRMVALSQPCLWHSITVVNDFKSYALTPAFATDNVAHHTPEGPAFPHSGYGLLQHCIYYSKGLVLDVTVQLQMPSSLARGNEAYPGVYPVYHNHSKTIGRIVSLAATRIRSLRLECDCYIAAQWFFDGLRLVGDCWLQLRDCHIEWTSPNAFEGIHPQARAGPIVWMTPVSPPRQVLRYQARTGILTPSHPFPQLKVLYLRGLAVDWYTFSPSSLEELHIWDMDATITPSFEQLRSILVANAGTLKVLVLSKFDPRVATTELRRFSLPYLRTLQLGYTDPQEFGALTDMLWTPRLKKLVIHNLRGSEGLETQDDYDNTLLLFEGLEAVCDFSRLEFLELVDVHFMENQRLPNPIDFITSTNGSPSSLLPPPHIPLEFLQSCQKLNTLVLTRPDHATLWSLNCPIDMETNATSIWSFPTPRLRHLHITGLDASSIEAFLWERCGVKKAWSTATWWSDDSPKFNLVLRDLDRLIKFSGLKTVLQCISQHKIEDRTRKTPGIV</sequence>
<dbReference type="EMBL" id="ML208438">
    <property type="protein sequence ID" value="TFK65384.1"/>
    <property type="molecule type" value="Genomic_DNA"/>
</dbReference>
<protein>
    <submittedName>
        <fullName evidence="1">Uncharacterized protein</fullName>
    </submittedName>
</protein>
<gene>
    <name evidence="1" type="ORF">BDN72DRAFT_962536</name>
</gene>
<reference evidence="1 2" key="1">
    <citation type="journal article" date="2019" name="Nat. Ecol. Evol.">
        <title>Megaphylogeny resolves global patterns of mushroom evolution.</title>
        <authorList>
            <person name="Varga T."/>
            <person name="Krizsan K."/>
            <person name="Foldi C."/>
            <person name="Dima B."/>
            <person name="Sanchez-Garcia M."/>
            <person name="Sanchez-Ramirez S."/>
            <person name="Szollosi G.J."/>
            <person name="Szarkandi J.G."/>
            <person name="Papp V."/>
            <person name="Albert L."/>
            <person name="Andreopoulos W."/>
            <person name="Angelini C."/>
            <person name="Antonin V."/>
            <person name="Barry K.W."/>
            <person name="Bougher N.L."/>
            <person name="Buchanan P."/>
            <person name="Buyck B."/>
            <person name="Bense V."/>
            <person name="Catcheside P."/>
            <person name="Chovatia M."/>
            <person name="Cooper J."/>
            <person name="Damon W."/>
            <person name="Desjardin D."/>
            <person name="Finy P."/>
            <person name="Geml J."/>
            <person name="Haridas S."/>
            <person name="Hughes K."/>
            <person name="Justo A."/>
            <person name="Karasinski D."/>
            <person name="Kautmanova I."/>
            <person name="Kiss B."/>
            <person name="Kocsube S."/>
            <person name="Kotiranta H."/>
            <person name="LaButti K.M."/>
            <person name="Lechner B.E."/>
            <person name="Liimatainen K."/>
            <person name="Lipzen A."/>
            <person name="Lukacs Z."/>
            <person name="Mihaltcheva S."/>
            <person name="Morgado L.N."/>
            <person name="Niskanen T."/>
            <person name="Noordeloos M.E."/>
            <person name="Ohm R.A."/>
            <person name="Ortiz-Santana B."/>
            <person name="Ovrebo C."/>
            <person name="Racz N."/>
            <person name="Riley R."/>
            <person name="Savchenko A."/>
            <person name="Shiryaev A."/>
            <person name="Soop K."/>
            <person name="Spirin V."/>
            <person name="Szebenyi C."/>
            <person name="Tomsovsky M."/>
            <person name="Tulloss R.E."/>
            <person name="Uehling J."/>
            <person name="Grigoriev I.V."/>
            <person name="Vagvolgyi C."/>
            <person name="Papp T."/>
            <person name="Martin F.M."/>
            <person name="Miettinen O."/>
            <person name="Hibbett D.S."/>
            <person name="Nagy L.G."/>
        </authorList>
    </citation>
    <scope>NUCLEOTIDE SEQUENCE [LARGE SCALE GENOMIC DNA]</scope>
    <source>
        <strain evidence="1 2">NL-1719</strain>
    </source>
</reference>
<keyword evidence="2" id="KW-1185">Reference proteome</keyword>
<evidence type="ECO:0000313" key="1">
    <source>
        <dbReference type="EMBL" id="TFK65384.1"/>
    </source>
</evidence>
<proteinExistence type="predicted"/>
<accession>A0ACD3AJ47</accession>
<organism evidence="1 2">
    <name type="scientific">Pluteus cervinus</name>
    <dbReference type="NCBI Taxonomy" id="181527"/>
    <lineage>
        <taxon>Eukaryota</taxon>
        <taxon>Fungi</taxon>
        <taxon>Dikarya</taxon>
        <taxon>Basidiomycota</taxon>
        <taxon>Agaricomycotina</taxon>
        <taxon>Agaricomycetes</taxon>
        <taxon>Agaricomycetidae</taxon>
        <taxon>Agaricales</taxon>
        <taxon>Pluteineae</taxon>
        <taxon>Pluteaceae</taxon>
        <taxon>Pluteus</taxon>
    </lineage>
</organism>
<dbReference type="Proteomes" id="UP000308600">
    <property type="component" value="Unassembled WGS sequence"/>
</dbReference>
<evidence type="ECO:0000313" key="2">
    <source>
        <dbReference type="Proteomes" id="UP000308600"/>
    </source>
</evidence>